<keyword evidence="1" id="KW-1133">Transmembrane helix</keyword>
<evidence type="ECO:0000313" key="2">
    <source>
        <dbReference type="EMBL" id="SBS99769.1"/>
    </source>
</evidence>
<keyword evidence="1" id="KW-0472">Membrane</keyword>
<reference evidence="3" key="1">
    <citation type="submission" date="2016-05" db="EMBL/GenBank/DDBJ databases">
        <authorList>
            <person name="Naeem Raeece"/>
        </authorList>
    </citation>
    <scope>NUCLEOTIDE SEQUENCE [LARGE SCALE GENOMIC DNA]</scope>
</reference>
<accession>A0A1A8X7L7</accession>
<dbReference type="EMBL" id="FLQV01001506">
    <property type="protein sequence ID" value="SBS99769.1"/>
    <property type="molecule type" value="Genomic_DNA"/>
</dbReference>
<evidence type="ECO:0000313" key="3">
    <source>
        <dbReference type="Proteomes" id="UP000078546"/>
    </source>
</evidence>
<dbReference type="AlphaFoldDB" id="A0A1A8X7L7"/>
<sequence length="338" mass="40221">MTLDTYENLCPLKSFINNFYDKESMIRHNDDVLLNDVRNSEKLKTVGLILLKNYYFLHRCREYKDQCCYYLNYWLDEQKELYLKSKYDLENSQWQLIEGLWRTLELREGDITHCQRKHEDEEVDKKKKRMNLIVYCNIRDYFKSKCDVTKQSTNQYYCKNLPIYIDKHYRNFKTDNKCLNIEYERDDYASYISENCNLYDMHKTFPQYDSSSGNLLESPNPRESICKYVNNAVTQDSSEGTLAEVPEESSEESISSQASLESLPYAGLTIVGFFSLFLFIYRYTTLGSSLRSLITRKNKSRTFIDAEIEQDLLDNTLEYKNHNSENDDYTLSYQSLQN</sequence>
<dbReference type="Pfam" id="PF05795">
    <property type="entry name" value="Plasmodium_Vir"/>
    <property type="match status" value="1"/>
</dbReference>
<keyword evidence="1" id="KW-0812">Transmembrane</keyword>
<name>A0A1A8X7L7_PLAOA</name>
<dbReference type="InterPro" id="IPR008780">
    <property type="entry name" value="Plasmodium_Vir"/>
</dbReference>
<organism evidence="2 3">
    <name type="scientific">Plasmodium ovale curtisi</name>
    <dbReference type="NCBI Taxonomy" id="864141"/>
    <lineage>
        <taxon>Eukaryota</taxon>
        <taxon>Sar</taxon>
        <taxon>Alveolata</taxon>
        <taxon>Apicomplexa</taxon>
        <taxon>Aconoidasida</taxon>
        <taxon>Haemosporida</taxon>
        <taxon>Plasmodiidae</taxon>
        <taxon>Plasmodium</taxon>
        <taxon>Plasmodium (Plasmodium)</taxon>
    </lineage>
</organism>
<feature type="transmembrane region" description="Helical" evidence="1">
    <location>
        <begin position="263"/>
        <end position="281"/>
    </location>
</feature>
<proteinExistence type="predicted"/>
<protein>
    <submittedName>
        <fullName evidence="2">PIR Superfamily Protein</fullName>
    </submittedName>
</protein>
<evidence type="ECO:0000256" key="1">
    <source>
        <dbReference type="SAM" id="Phobius"/>
    </source>
</evidence>
<dbReference type="Proteomes" id="UP000078546">
    <property type="component" value="Unassembled WGS sequence"/>
</dbReference>
<gene>
    <name evidence="2" type="ORF">POVCU1_054930</name>
</gene>